<organism evidence="3">
    <name type="scientific">Streptococcus lutetiensis</name>
    <dbReference type="NCBI Taxonomy" id="150055"/>
    <lineage>
        <taxon>Bacteria</taxon>
        <taxon>Bacillati</taxon>
        <taxon>Bacillota</taxon>
        <taxon>Bacilli</taxon>
        <taxon>Lactobacillales</taxon>
        <taxon>Streptococcaceae</taxon>
        <taxon>Streptococcus</taxon>
    </lineage>
</organism>
<keyword evidence="1" id="KW-0472">Membrane</keyword>
<keyword evidence="1" id="KW-1133">Transmembrane helix</keyword>
<keyword evidence="3" id="KW-0548">Nucleotidyltransferase</keyword>
<reference evidence="3" key="1">
    <citation type="submission" date="2019-11" db="EMBL/GenBank/DDBJ databases">
        <authorList>
            <person name="Feng L."/>
        </authorList>
    </citation>
    <scope>NUCLEOTIDE SEQUENCE</scope>
    <source>
        <strain evidence="3">SLutetiensisLFYP71</strain>
    </source>
</reference>
<feature type="domain" description="GGDEF" evidence="2">
    <location>
        <begin position="221"/>
        <end position="343"/>
    </location>
</feature>
<dbReference type="PANTHER" id="PTHR45138">
    <property type="entry name" value="REGULATORY COMPONENTS OF SENSORY TRANSDUCTION SYSTEM"/>
    <property type="match status" value="1"/>
</dbReference>
<dbReference type="SUPFAM" id="SSF55073">
    <property type="entry name" value="Nucleotide cyclase"/>
    <property type="match status" value="1"/>
</dbReference>
<evidence type="ECO:0000313" key="3">
    <source>
        <dbReference type="EMBL" id="VYU28150.1"/>
    </source>
</evidence>
<dbReference type="GO" id="GO:1902201">
    <property type="term" value="P:negative regulation of bacterial-type flagellum-dependent cell motility"/>
    <property type="evidence" value="ECO:0007669"/>
    <property type="project" value="TreeGrafter"/>
</dbReference>
<gene>
    <name evidence="3" type="primary">yedQ</name>
    <name evidence="3" type="ORF">SLLFYP71_01956</name>
</gene>
<dbReference type="RefSeq" id="WP_156672952.1">
    <property type="nucleotide sequence ID" value="NZ_CACRUI010000042.1"/>
</dbReference>
<dbReference type="GO" id="GO:0052621">
    <property type="term" value="F:diguanylate cyclase activity"/>
    <property type="evidence" value="ECO:0007669"/>
    <property type="project" value="UniProtKB-EC"/>
</dbReference>
<dbReference type="InterPro" id="IPR050469">
    <property type="entry name" value="Diguanylate_Cyclase"/>
</dbReference>
<feature type="transmembrane region" description="Helical" evidence="1">
    <location>
        <begin position="16"/>
        <end position="38"/>
    </location>
</feature>
<dbReference type="PANTHER" id="PTHR45138:SF9">
    <property type="entry name" value="DIGUANYLATE CYCLASE DGCM-RELATED"/>
    <property type="match status" value="1"/>
</dbReference>
<dbReference type="CDD" id="cd01949">
    <property type="entry name" value="GGDEF"/>
    <property type="match status" value="1"/>
</dbReference>
<dbReference type="InterPro" id="IPR043128">
    <property type="entry name" value="Rev_trsase/Diguanyl_cyclase"/>
</dbReference>
<evidence type="ECO:0000256" key="1">
    <source>
        <dbReference type="SAM" id="Phobius"/>
    </source>
</evidence>
<dbReference type="GO" id="GO:0005886">
    <property type="term" value="C:plasma membrane"/>
    <property type="evidence" value="ECO:0007669"/>
    <property type="project" value="TreeGrafter"/>
</dbReference>
<dbReference type="PROSITE" id="PS50887">
    <property type="entry name" value="GGDEF"/>
    <property type="match status" value="1"/>
</dbReference>
<dbReference type="EMBL" id="CACRUI010000042">
    <property type="protein sequence ID" value="VYU28150.1"/>
    <property type="molecule type" value="Genomic_DNA"/>
</dbReference>
<name>A0A6N3DGV8_9STRE</name>
<feature type="transmembrane region" description="Helical" evidence="1">
    <location>
        <begin position="44"/>
        <end position="62"/>
    </location>
</feature>
<keyword evidence="3" id="KW-0808">Transferase</keyword>
<dbReference type="InterPro" id="IPR013656">
    <property type="entry name" value="PAS_4"/>
</dbReference>
<dbReference type="InterPro" id="IPR035965">
    <property type="entry name" value="PAS-like_dom_sf"/>
</dbReference>
<accession>A0A6N3DGV8</accession>
<dbReference type="AlphaFoldDB" id="A0A6N3DGV8"/>
<proteinExistence type="predicted"/>
<dbReference type="GO" id="GO:0043709">
    <property type="term" value="P:cell adhesion involved in single-species biofilm formation"/>
    <property type="evidence" value="ECO:0007669"/>
    <property type="project" value="TreeGrafter"/>
</dbReference>
<dbReference type="Pfam" id="PF00990">
    <property type="entry name" value="GGDEF"/>
    <property type="match status" value="1"/>
</dbReference>
<protein>
    <submittedName>
        <fullName evidence="3">Putative diguanylate cyclase YedQ</fullName>
        <ecNumber evidence="3">2.7.7.65</ecNumber>
    </submittedName>
</protein>
<dbReference type="SUPFAM" id="SSF55785">
    <property type="entry name" value="PYP-like sensor domain (PAS domain)"/>
    <property type="match status" value="1"/>
</dbReference>
<dbReference type="InterPro" id="IPR000160">
    <property type="entry name" value="GGDEF_dom"/>
</dbReference>
<dbReference type="Gene3D" id="3.30.70.270">
    <property type="match status" value="1"/>
</dbReference>
<dbReference type="InterPro" id="IPR029787">
    <property type="entry name" value="Nucleotide_cyclase"/>
</dbReference>
<dbReference type="Pfam" id="PF08448">
    <property type="entry name" value="PAS_4"/>
    <property type="match status" value="1"/>
</dbReference>
<dbReference type="EC" id="2.7.7.65" evidence="3"/>
<keyword evidence="1" id="KW-0812">Transmembrane</keyword>
<evidence type="ECO:0000259" key="2">
    <source>
        <dbReference type="PROSITE" id="PS50887"/>
    </source>
</evidence>
<dbReference type="Gene3D" id="3.30.450.20">
    <property type="entry name" value="PAS domain"/>
    <property type="match status" value="1"/>
</dbReference>
<dbReference type="SMART" id="SM00267">
    <property type="entry name" value="GGDEF"/>
    <property type="match status" value="1"/>
</dbReference>
<dbReference type="NCBIfam" id="TIGR00254">
    <property type="entry name" value="GGDEF"/>
    <property type="match status" value="1"/>
</dbReference>
<sequence>MILGKVSDFLIKHQRLLTYLSIFAALMLLTYLVYDAWIDHDNPTILVTLVVILVLCTIASHLNRRQYILSHFILESAKLINVYAVDLDYRFIAVNKNNIRLMEEVFHFTPKIGDFPMNYLDGEEAARLKVNVDRAKKGETFTFMDTIKAGDKTLYWQNMYSPVYNNRQKVIGVFCCVLDVTEQRVHELEIQKIAYEDVLTRVHNRRYIELAFEECLMRKEERITVIISDLDKFKEANDTFGHATGDKILIEFGDILMKIMPESAVIARIGGDEFAVLLPGVPENQAEFLIKLVQAEMTLKDMGVTASLGAYTDSYQSHKNFVDFCAIADKKMYENKSQKGERR</sequence>